<evidence type="ECO:0000313" key="2">
    <source>
        <dbReference type="EMBL" id="QHT87805.1"/>
    </source>
</evidence>
<feature type="compositionally biased region" description="Basic residues" evidence="1">
    <location>
        <begin position="1"/>
        <end position="10"/>
    </location>
</feature>
<evidence type="ECO:0000256" key="1">
    <source>
        <dbReference type="SAM" id="MobiDB-lite"/>
    </source>
</evidence>
<proteinExistence type="predicted"/>
<accession>A0A6C0I5X4</accession>
<organism evidence="2">
    <name type="scientific">viral metagenome</name>
    <dbReference type="NCBI Taxonomy" id="1070528"/>
    <lineage>
        <taxon>unclassified sequences</taxon>
        <taxon>metagenomes</taxon>
        <taxon>organismal metagenomes</taxon>
    </lineage>
</organism>
<reference evidence="2" key="1">
    <citation type="journal article" date="2020" name="Nature">
        <title>Giant virus diversity and host interactions through global metagenomics.</title>
        <authorList>
            <person name="Schulz F."/>
            <person name="Roux S."/>
            <person name="Paez-Espino D."/>
            <person name="Jungbluth S."/>
            <person name="Walsh D.A."/>
            <person name="Denef V.J."/>
            <person name="McMahon K.D."/>
            <person name="Konstantinidis K.T."/>
            <person name="Eloe-Fadrosh E.A."/>
            <person name="Kyrpides N.C."/>
            <person name="Woyke T."/>
        </authorList>
    </citation>
    <scope>NUCLEOTIDE SEQUENCE</scope>
    <source>
        <strain evidence="2">GVMAG-M-3300023184-191</strain>
    </source>
</reference>
<feature type="region of interest" description="Disordered" evidence="1">
    <location>
        <begin position="1"/>
        <end position="21"/>
    </location>
</feature>
<dbReference type="AlphaFoldDB" id="A0A6C0I5X4"/>
<protein>
    <submittedName>
        <fullName evidence="2">Uncharacterized protein</fullName>
    </submittedName>
</protein>
<dbReference type="EMBL" id="MN740101">
    <property type="protein sequence ID" value="QHT87805.1"/>
    <property type="molecule type" value="Genomic_DNA"/>
</dbReference>
<sequence>MSIATLKRKTMGGGNPRLDPISGVGTKGFSLNGGHRNIGAVGQFRMISNVTRTPFRGTQPMGHGGFDGEYYKKPSNSGSCCTNNDASIIKPSSLTTAGLIDVKYKWTKSQYPRYWVKDDDNSCRKTKTQGQYTGAKTWAAGACNFEKAANDDPANIWNCKDKCYYWIGSKKRFLYYPYAKFLNTDKVKSQGAYITAGGVARQHRLPTPACIQPYPMMLCHNKSGCDVNPVLWQQAQAQGLLPPDYLKCNPIDYVNCKSKSSTTPSLLN</sequence>
<name>A0A6C0I5X4_9ZZZZ</name>